<keyword evidence="12 17" id="KW-0046">Antibiotic resistance</keyword>
<keyword evidence="19" id="KW-1185">Reference proteome</keyword>
<dbReference type="GO" id="GO:0071555">
    <property type="term" value="P:cell wall organization"/>
    <property type="evidence" value="ECO:0007669"/>
    <property type="project" value="UniProtKB-KW"/>
</dbReference>
<gene>
    <name evidence="17" type="primary">uppP</name>
    <name evidence="18" type="ordered locus">Bcell_1778</name>
</gene>
<sequence length="277" mass="30500">MTLLEAIIFGIVQGITEFLPISSTAHIVITGMIFGYTFPGLSFEIYLHLASVLAVMIYFWRDLFQVISGFFRFIAKRQREDRAQFFFGVYILIATAITGVLGKLLSDVAADSIKTPPFIAGALVITGLSLIFIERFHRIGNKTEETMTFWDSILVGLGQTLAVIPGISRSGATLVVALLAGLDRETAVRYSFLLSIPVILGSTVLAIGDFSSTMIEYVGTINLIVSFVVTFVFSLLGIIWLISFLKKSKLTYFAVYCFVVAVLIVLFLDPSTVMDVE</sequence>
<evidence type="ECO:0000256" key="13">
    <source>
        <dbReference type="ARBA" id="ARBA00023316"/>
    </source>
</evidence>
<dbReference type="Proteomes" id="UP000001401">
    <property type="component" value="Chromosome"/>
</dbReference>
<evidence type="ECO:0000256" key="10">
    <source>
        <dbReference type="ARBA" id="ARBA00022989"/>
    </source>
</evidence>
<keyword evidence="10 17" id="KW-1133">Transmembrane helix</keyword>
<protein>
    <recommendedName>
        <fullName evidence="4 17">Undecaprenyl-diphosphatase</fullName>
        <ecNumber evidence="3 17">3.6.1.27</ecNumber>
    </recommendedName>
    <alternativeName>
        <fullName evidence="15 17">Bacitracin resistance protein</fullName>
    </alternativeName>
    <alternativeName>
        <fullName evidence="14 17">Undecaprenyl pyrophosphate phosphatase</fullName>
    </alternativeName>
</protein>
<feature type="transmembrane region" description="Helical" evidence="17">
    <location>
        <begin position="118"/>
        <end position="136"/>
    </location>
</feature>
<dbReference type="HOGENOM" id="CLU_060296_1_2_9"/>
<evidence type="ECO:0000256" key="12">
    <source>
        <dbReference type="ARBA" id="ARBA00023251"/>
    </source>
</evidence>
<reference evidence="18 19" key="1">
    <citation type="submission" date="2010-12" db="EMBL/GenBank/DDBJ databases">
        <title>Complete sequence of Bacillus cellulosilyticus DSM 2522.</title>
        <authorList>
            <consortium name="US DOE Joint Genome Institute"/>
            <person name="Lucas S."/>
            <person name="Copeland A."/>
            <person name="Lapidus A."/>
            <person name="Cheng J.-F."/>
            <person name="Bruce D."/>
            <person name="Goodwin L."/>
            <person name="Pitluck S."/>
            <person name="Chertkov O."/>
            <person name="Detter J.C."/>
            <person name="Han C."/>
            <person name="Tapia R."/>
            <person name="Land M."/>
            <person name="Hauser L."/>
            <person name="Jeffries C."/>
            <person name="Kyrpides N."/>
            <person name="Ivanova N."/>
            <person name="Mikhailova N."/>
            <person name="Brumm P."/>
            <person name="Mead D."/>
            <person name="Woyke T."/>
        </authorList>
    </citation>
    <scope>NUCLEOTIDE SEQUENCE [LARGE SCALE GENOMIC DNA]</scope>
    <source>
        <strain evidence="19">ATCC 21833 / DSM 2522 / FERM P-1141 / JCM 9156 / N-4</strain>
    </source>
</reference>
<dbReference type="EMBL" id="CP002394">
    <property type="protein sequence ID" value="ADU30040.1"/>
    <property type="molecule type" value="Genomic_DNA"/>
</dbReference>
<evidence type="ECO:0000313" key="19">
    <source>
        <dbReference type="Proteomes" id="UP000001401"/>
    </source>
</evidence>
<comment type="catalytic activity">
    <reaction evidence="16 17">
        <text>di-trans,octa-cis-undecaprenyl diphosphate + H2O = di-trans,octa-cis-undecaprenyl phosphate + phosphate + H(+)</text>
        <dbReference type="Rhea" id="RHEA:28094"/>
        <dbReference type="ChEBI" id="CHEBI:15377"/>
        <dbReference type="ChEBI" id="CHEBI:15378"/>
        <dbReference type="ChEBI" id="CHEBI:43474"/>
        <dbReference type="ChEBI" id="CHEBI:58405"/>
        <dbReference type="ChEBI" id="CHEBI:60392"/>
        <dbReference type="EC" id="3.6.1.27"/>
    </reaction>
</comment>
<dbReference type="GO" id="GO:0016301">
    <property type="term" value="F:kinase activity"/>
    <property type="evidence" value="ECO:0007669"/>
    <property type="project" value="UniProtKB-KW"/>
</dbReference>
<dbReference type="EC" id="3.6.1.27" evidence="3 17"/>
<dbReference type="PANTHER" id="PTHR30622">
    <property type="entry name" value="UNDECAPRENYL-DIPHOSPHATASE"/>
    <property type="match status" value="1"/>
</dbReference>
<feature type="transmembrane region" description="Helical" evidence="17">
    <location>
        <begin position="45"/>
        <end position="64"/>
    </location>
</feature>
<keyword evidence="6 17" id="KW-0812">Transmembrane</keyword>
<evidence type="ECO:0000256" key="1">
    <source>
        <dbReference type="ARBA" id="ARBA00004651"/>
    </source>
</evidence>
<dbReference type="OrthoDB" id="9808289at2"/>
<dbReference type="GO" id="GO:0008360">
    <property type="term" value="P:regulation of cell shape"/>
    <property type="evidence" value="ECO:0007669"/>
    <property type="project" value="UniProtKB-KW"/>
</dbReference>
<evidence type="ECO:0000256" key="8">
    <source>
        <dbReference type="ARBA" id="ARBA00022960"/>
    </source>
</evidence>
<evidence type="ECO:0000256" key="2">
    <source>
        <dbReference type="ARBA" id="ARBA00010621"/>
    </source>
</evidence>
<comment type="similarity">
    <text evidence="2 17">Belongs to the UppP family.</text>
</comment>
<dbReference type="InterPro" id="IPR003824">
    <property type="entry name" value="UppP"/>
</dbReference>
<evidence type="ECO:0000256" key="3">
    <source>
        <dbReference type="ARBA" id="ARBA00012374"/>
    </source>
</evidence>
<comment type="function">
    <text evidence="17">Catalyzes the dephosphorylation of undecaprenyl diphosphate (UPP). Confers resistance to bacitracin.</text>
</comment>
<feature type="transmembrane region" description="Helical" evidence="17">
    <location>
        <begin position="85"/>
        <end position="106"/>
    </location>
</feature>
<keyword evidence="7 17" id="KW-0378">Hydrolase</keyword>
<feature type="transmembrane region" description="Helical" evidence="17">
    <location>
        <begin position="250"/>
        <end position="268"/>
    </location>
</feature>
<proteinExistence type="inferred from homology"/>
<dbReference type="GO" id="GO:0009252">
    <property type="term" value="P:peptidoglycan biosynthetic process"/>
    <property type="evidence" value="ECO:0007669"/>
    <property type="project" value="UniProtKB-KW"/>
</dbReference>
<dbReference type="NCBIfam" id="TIGR00753">
    <property type="entry name" value="undec_PP_bacA"/>
    <property type="match status" value="1"/>
</dbReference>
<accession>E6TYJ0</accession>
<keyword evidence="18" id="KW-0418">Kinase</keyword>
<evidence type="ECO:0000256" key="16">
    <source>
        <dbReference type="ARBA" id="ARBA00047594"/>
    </source>
</evidence>
<dbReference type="RefSeq" id="WP_013488377.1">
    <property type="nucleotide sequence ID" value="NC_014829.1"/>
</dbReference>
<organism evidence="18 19">
    <name type="scientific">Evansella cellulosilytica (strain ATCC 21833 / DSM 2522 / FERM P-1141 / JCM 9156 / N-4)</name>
    <name type="common">Bacillus cellulosilyticus</name>
    <dbReference type="NCBI Taxonomy" id="649639"/>
    <lineage>
        <taxon>Bacteria</taxon>
        <taxon>Bacillati</taxon>
        <taxon>Bacillota</taxon>
        <taxon>Bacilli</taxon>
        <taxon>Bacillales</taxon>
        <taxon>Bacillaceae</taxon>
        <taxon>Evansella</taxon>
    </lineage>
</organism>
<evidence type="ECO:0000256" key="14">
    <source>
        <dbReference type="ARBA" id="ARBA00032707"/>
    </source>
</evidence>
<name>E6TYJ0_EVAC2</name>
<feature type="transmembrane region" description="Helical" evidence="17">
    <location>
        <begin position="18"/>
        <end position="39"/>
    </location>
</feature>
<evidence type="ECO:0000256" key="11">
    <source>
        <dbReference type="ARBA" id="ARBA00023136"/>
    </source>
</evidence>
<evidence type="ECO:0000256" key="7">
    <source>
        <dbReference type="ARBA" id="ARBA00022801"/>
    </source>
</evidence>
<evidence type="ECO:0000256" key="17">
    <source>
        <dbReference type="HAMAP-Rule" id="MF_01006"/>
    </source>
</evidence>
<dbReference type="STRING" id="649639.Bcell_1778"/>
<dbReference type="HAMAP" id="MF_01006">
    <property type="entry name" value="Undec_diphosphatase"/>
    <property type="match status" value="1"/>
</dbReference>
<evidence type="ECO:0000256" key="15">
    <source>
        <dbReference type="ARBA" id="ARBA00032932"/>
    </source>
</evidence>
<keyword evidence="9 17" id="KW-0573">Peptidoglycan synthesis</keyword>
<evidence type="ECO:0000256" key="4">
    <source>
        <dbReference type="ARBA" id="ARBA00021581"/>
    </source>
</evidence>
<dbReference type="GO" id="GO:0046677">
    <property type="term" value="P:response to antibiotic"/>
    <property type="evidence" value="ECO:0007669"/>
    <property type="project" value="UniProtKB-UniRule"/>
</dbReference>
<comment type="subcellular location">
    <subcellularLocation>
        <location evidence="1 17">Cell membrane</location>
        <topology evidence="1 17">Multi-pass membrane protein</topology>
    </subcellularLocation>
</comment>
<dbReference type="PANTHER" id="PTHR30622:SF2">
    <property type="entry name" value="UNDECAPRENYL-DIPHOSPHATASE"/>
    <property type="match status" value="1"/>
</dbReference>
<feature type="transmembrane region" description="Helical" evidence="17">
    <location>
        <begin position="187"/>
        <end position="208"/>
    </location>
</feature>
<keyword evidence="8 17" id="KW-0133">Cell shape</keyword>
<dbReference type="Pfam" id="PF02673">
    <property type="entry name" value="BacA"/>
    <property type="match status" value="1"/>
</dbReference>
<keyword evidence="13 17" id="KW-0961">Cell wall biogenesis/degradation</keyword>
<comment type="miscellaneous">
    <text evidence="17">Bacitracin is thought to be involved in the inhibition of peptidoglycan synthesis by sequestering undecaprenyl diphosphate, thereby reducing the pool of lipid carrier available.</text>
</comment>
<dbReference type="GO" id="GO:0050380">
    <property type="term" value="F:undecaprenyl-diphosphatase activity"/>
    <property type="evidence" value="ECO:0007669"/>
    <property type="project" value="UniProtKB-UniRule"/>
</dbReference>
<dbReference type="GO" id="GO:0005886">
    <property type="term" value="C:plasma membrane"/>
    <property type="evidence" value="ECO:0007669"/>
    <property type="project" value="UniProtKB-SubCell"/>
</dbReference>
<dbReference type="AlphaFoldDB" id="E6TYJ0"/>
<evidence type="ECO:0000256" key="5">
    <source>
        <dbReference type="ARBA" id="ARBA00022475"/>
    </source>
</evidence>
<evidence type="ECO:0000313" key="18">
    <source>
        <dbReference type="EMBL" id="ADU30040.1"/>
    </source>
</evidence>
<keyword evidence="5 17" id="KW-1003">Cell membrane</keyword>
<evidence type="ECO:0000256" key="6">
    <source>
        <dbReference type="ARBA" id="ARBA00022692"/>
    </source>
</evidence>
<keyword evidence="18" id="KW-0808">Transferase</keyword>
<dbReference type="eggNOG" id="COG1968">
    <property type="taxonomic scope" value="Bacteria"/>
</dbReference>
<feature type="transmembrane region" description="Helical" evidence="17">
    <location>
        <begin position="220"/>
        <end position="244"/>
    </location>
</feature>
<evidence type="ECO:0000256" key="9">
    <source>
        <dbReference type="ARBA" id="ARBA00022984"/>
    </source>
</evidence>
<keyword evidence="11 17" id="KW-0472">Membrane</keyword>
<dbReference type="KEGG" id="bco:Bcell_1778"/>